<dbReference type="Proteomes" id="UP000095767">
    <property type="component" value="Unassembled WGS sequence"/>
</dbReference>
<dbReference type="InterPro" id="IPR008480">
    <property type="entry name" value="DUF761_pln"/>
</dbReference>
<feature type="region of interest" description="Disordered" evidence="1">
    <location>
        <begin position="268"/>
        <end position="318"/>
    </location>
</feature>
<evidence type="ECO:0000313" key="3">
    <source>
        <dbReference type="Proteomes" id="UP000095767"/>
    </source>
</evidence>
<gene>
    <name evidence="2" type="ORF">BAE44_0012686</name>
</gene>
<sequence>MRSSGRGGGIDLRATQIDMLPAAVAGMLPRRPQRQAIARASVSALVASLPLLYVSLLRPPPAALAGDTAFWFLMSNCVIAAIVATSDDAGALLFRPKDDEDHGEGLITCASAGQPPVTAVKGISSIDAVVPLAAAASQYDEPPAVDVDMNGGRVQGGVASAVASSYSVNRALPTLIEGEEEDAASEPSAVMDHPVQLGEEEEDGGVTIEPITVNNNNAAKVKAQGEEEDSEVIPPAIIEDGSALAQPEPWSSKEVTSTKSLPVEAAAPDGEWPTELYSRPPEAPAQDKGVVAAAAAREGELRRSATVGSKPAADQESEYWQLSDEELNRRVEDFIARFNREMRLQIELEAGA</sequence>
<evidence type="ECO:0000313" key="2">
    <source>
        <dbReference type="EMBL" id="OEL26298.1"/>
    </source>
</evidence>
<dbReference type="OrthoDB" id="680761at2759"/>
<proteinExistence type="predicted"/>
<dbReference type="EMBL" id="LWDX02034943">
    <property type="protein sequence ID" value="OEL26298.1"/>
    <property type="molecule type" value="Genomic_DNA"/>
</dbReference>
<evidence type="ECO:0000256" key="1">
    <source>
        <dbReference type="SAM" id="MobiDB-lite"/>
    </source>
</evidence>
<dbReference type="PANTHER" id="PTHR35997:SF15">
    <property type="entry name" value="DUF4408 DOMAIN-CONTAINING PROTEIN"/>
    <property type="match status" value="1"/>
</dbReference>
<protein>
    <recommendedName>
        <fullName evidence="4">DUF4408 domain-containing protein</fullName>
    </recommendedName>
</protein>
<name>A0A1E5VME6_9POAL</name>
<dbReference type="AlphaFoldDB" id="A0A1E5VME6"/>
<keyword evidence="3" id="KW-1185">Reference proteome</keyword>
<organism evidence="2 3">
    <name type="scientific">Dichanthelium oligosanthes</name>
    <dbReference type="NCBI Taxonomy" id="888268"/>
    <lineage>
        <taxon>Eukaryota</taxon>
        <taxon>Viridiplantae</taxon>
        <taxon>Streptophyta</taxon>
        <taxon>Embryophyta</taxon>
        <taxon>Tracheophyta</taxon>
        <taxon>Spermatophyta</taxon>
        <taxon>Magnoliopsida</taxon>
        <taxon>Liliopsida</taxon>
        <taxon>Poales</taxon>
        <taxon>Poaceae</taxon>
        <taxon>PACMAD clade</taxon>
        <taxon>Panicoideae</taxon>
        <taxon>Panicodae</taxon>
        <taxon>Paniceae</taxon>
        <taxon>Dichantheliinae</taxon>
        <taxon>Dichanthelium</taxon>
    </lineage>
</organism>
<reference evidence="2 3" key="1">
    <citation type="submission" date="2016-09" db="EMBL/GenBank/DDBJ databases">
        <title>The draft genome of Dichanthelium oligosanthes: A C3 panicoid grass species.</title>
        <authorList>
            <person name="Studer A.J."/>
            <person name="Schnable J.C."/>
            <person name="Brutnell T.P."/>
        </authorList>
    </citation>
    <scope>NUCLEOTIDE SEQUENCE [LARGE SCALE GENOMIC DNA]</scope>
    <source>
        <strain evidence="3">cv. Kellogg 1175</strain>
        <tissue evidence="2">Leaf</tissue>
    </source>
</reference>
<dbReference type="PANTHER" id="PTHR35997">
    <property type="entry name" value="COTTON FIBER PROTEIN-RELATED"/>
    <property type="match status" value="1"/>
</dbReference>
<accession>A0A1E5VME6</accession>
<evidence type="ECO:0008006" key="4">
    <source>
        <dbReference type="Google" id="ProtNLM"/>
    </source>
</evidence>
<comment type="caution">
    <text evidence="2">The sequence shown here is derived from an EMBL/GenBank/DDBJ whole genome shotgun (WGS) entry which is preliminary data.</text>
</comment>
<dbReference type="Pfam" id="PF05553">
    <property type="entry name" value="DUF761"/>
    <property type="match status" value="1"/>
</dbReference>